<dbReference type="Gene3D" id="3.75.10.10">
    <property type="entry name" value="L-arginine/glycine Amidinotransferase, Chain A"/>
    <property type="match status" value="1"/>
</dbReference>
<keyword evidence="2" id="KW-0378">Hydrolase</keyword>
<comment type="similarity">
    <text evidence="1">Belongs to the DDAH family.</text>
</comment>
<evidence type="ECO:0000256" key="1">
    <source>
        <dbReference type="ARBA" id="ARBA00008532"/>
    </source>
</evidence>
<reference evidence="4 5" key="1">
    <citation type="submission" date="2016-10" db="EMBL/GenBank/DDBJ databases">
        <authorList>
            <person name="Cai Z."/>
        </authorList>
    </citation>
    <scope>NUCLEOTIDE SEQUENCE [LARGE SCALE GENOMIC DNA]</scope>
</reference>
<proteinExistence type="inferred from homology"/>
<dbReference type="GO" id="GO:0016403">
    <property type="term" value="F:dimethylargininase activity"/>
    <property type="evidence" value="ECO:0007669"/>
    <property type="project" value="TreeGrafter"/>
</dbReference>
<protein>
    <submittedName>
        <fullName evidence="4">Uncharacterized protein</fullName>
    </submittedName>
</protein>
<dbReference type="SUPFAM" id="SSF55909">
    <property type="entry name" value="Pentein"/>
    <property type="match status" value="1"/>
</dbReference>
<dbReference type="PANTHER" id="PTHR12737">
    <property type="entry name" value="DIMETHYLARGININE DIMETHYLAMINOHYDROLASE"/>
    <property type="match status" value="1"/>
</dbReference>
<dbReference type="AlphaFoldDB" id="A0A383VRP9"/>
<dbReference type="Proteomes" id="UP000256970">
    <property type="component" value="Unassembled WGS sequence"/>
</dbReference>
<organism evidence="4 5">
    <name type="scientific">Tetradesmus obliquus</name>
    <name type="common">Green alga</name>
    <name type="synonym">Acutodesmus obliquus</name>
    <dbReference type="NCBI Taxonomy" id="3088"/>
    <lineage>
        <taxon>Eukaryota</taxon>
        <taxon>Viridiplantae</taxon>
        <taxon>Chlorophyta</taxon>
        <taxon>core chlorophytes</taxon>
        <taxon>Chlorophyceae</taxon>
        <taxon>CS clade</taxon>
        <taxon>Sphaeropleales</taxon>
        <taxon>Scenedesmaceae</taxon>
        <taxon>Tetradesmus</taxon>
    </lineage>
</organism>
<dbReference type="GO" id="GO:0006525">
    <property type="term" value="P:arginine metabolic process"/>
    <property type="evidence" value="ECO:0007669"/>
    <property type="project" value="TreeGrafter"/>
</dbReference>
<dbReference type="GO" id="GO:0045429">
    <property type="term" value="P:positive regulation of nitric oxide biosynthetic process"/>
    <property type="evidence" value="ECO:0007669"/>
    <property type="project" value="TreeGrafter"/>
</dbReference>
<dbReference type="PANTHER" id="PTHR12737:SF9">
    <property type="entry name" value="DIMETHYLARGININASE"/>
    <property type="match status" value="1"/>
</dbReference>
<dbReference type="GO" id="GO:0016597">
    <property type="term" value="F:amino acid binding"/>
    <property type="evidence" value="ECO:0007669"/>
    <property type="project" value="TreeGrafter"/>
</dbReference>
<evidence type="ECO:0000313" key="4">
    <source>
        <dbReference type="EMBL" id="SZX67519.1"/>
    </source>
</evidence>
<name>A0A383VRP9_TETOB</name>
<evidence type="ECO:0000256" key="2">
    <source>
        <dbReference type="ARBA" id="ARBA00022801"/>
    </source>
</evidence>
<feature type="active site" description="Nucleophile" evidence="3">
    <location>
        <position position="253"/>
    </location>
</feature>
<gene>
    <name evidence="4" type="ORF">BQ4739_LOCUS7907</name>
</gene>
<accession>A0A383VRP9</accession>
<keyword evidence="5" id="KW-1185">Reference proteome</keyword>
<dbReference type="EMBL" id="FNXT01000803">
    <property type="protein sequence ID" value="SZX67519.1"/>
    <property type="molecule type" value="Genomic_DNA"/>
</dbReference>
<dbReference type="Pfam" id="PF19420">
    <property type="entry name" value="DDAH_eukar"/>
    <property type="match status" value="1"/>
</dbReference>
<evidence type="ECO:0000256" key="3">
    <source>
        <dbReference type="PIRSR" id="PIRSR633199-1"/>
    </source>
</evidence>
<evidence type="ECO:0000313" key="5">
    <source>
        <dbReference type="Proteomes" id="UP000256970"/>
    </source>
</evidence>
<sequence>MAPAAEQQAISMAAAEEQHQAYVQLLRTLLQDVVEVPADDAHPDCVFIEDTAVVVGKTAIIANIGATSRQGEEAPVASALQQRGYQLRHLQPPATLDGGDVLQLPGCSTILVGLSARTNAAAVQQMQRHLPQHVVHGVPVEYGLHLKSALTALDGSTLLYSDDAAGRGISKAVQQLPGFGSGSIWQHVAVPDAAAANVLLLEGQQLQLQHVVMQEGCRKSEVLLEQLCAERGLLLHKLPRMTEIGKADGALTCCSILLP</sequence>
<dbReference type="InterPro" id="IPR033199">
    <property type="entry name" value="DDAH-like"/>
</dbReference>
<feature type="active site" description="Proton donor" evidence="3">
    <location>
        <position position="145"/>
    </location>
</feature>
<dbReference type="GO" id="GO:0000052">
    <property type="term" value="P:citrulline metabolic process"/>
    <property type="evidence" value="ECO:0007669"/>
    <property type="project" value="TreeGrafter"/>
</dbReference>
<dbReference type="STRING" id="3088.A0A383VRP9"/>